<name>A0ABU8SD13_9SPHN</name>
<keyword evidence="2" id="KW-1185">Reference proteome</keyword>
<dbReference type="RefSeq" id="WP_339969516.1">
    <property type="nucleotide sequence ID" value="NZ_JBBHJY010000011.1"/>
</dbReference>
<dbReference type="EMBL" id="JBBHJY010000011">
    <property type="protein sequence ID" value="MEJ6011867.1"/>
    <property type="molecule type" value="Genomic_DNA"/>
</dbReference>
<evidence type="ECO:0000313" key="1">
    <source>
        <dbReference type="EMBL" id="MEJ6011867.1"/>
    </source>
</evidence>
<protein>
    <submittedName>
        <fullName evidence="1">Uncharacterized protein</fullName>
    </submittedName>
</protein>
<gene>
    <name evidence="1" type="ORF">WG900_18335</name>
</gene>
<proteinExistence type="predicted"/>
<accession>A0ABU8SD13</accession>
<reference evidence="1 2" key="1">
    <citation type="submission" date="2024-03" db="EMBL/GenBank/DDBJ databases">
        <authorList>
            <person name="Jo J.-H."/>
        </authorList>
    </citation>
    <scope>NUCLEOTIDE SEQUENCE [LARGE SCALE GENOMIC DNA]</scope>
    <source>
        <strain evidence="1 2">AS3R-12</strain>
    </source>
</reference>
<comment type="caution">
    <text evidence="1">The sequence shown here is derived from an EMBL/GenBank/DDBJ whole genome shotgun (WGS) entry which is preliminary data.</text>
</comment>
<organism evidence="1 2">
    <name type="scientific">Novosphingobium aquae</name>
    <dbReference type="NCBI Taxonomy" id="3133435"/>
    <lineage>
        <taxon>Bacteria</taxon>
        <taxon>Pseudomonadati</taxon>
        <taxon>Pseudomonadota</taxon>
        <taxon>Alphaproteobacteria</taxon>
        <taxon>Sphingomonadales</taxon>
        <taxon>Sphingomonadaceae</taxon>
        <taxon>Novosphingobium</taxon>
    </lineage>
</organism>
<evidence type="ECO:0000313" key="2">
    <source>
        <dbReference type="Proteomes" id="UP001379235"/>
    </source>
</evidence>
<sequence length="153" mass="15950">MALAIALSGTAMAGAEATPPQGLTMFDRLVGRCYIASVGPSSTDRHCFEGIYGRKHVRDRHSVTVDGKVVYAGETIYSRDGDAIVFTYFNTLGGVGHGKASAVPAGISFTGSMRGTPNGAVQSMDSKWRWQAGGYAASDGKGADVVFKPVAAK</sequence>
<dbReference type="Proteomes" id="UP001379235">
    <property type="component" value="Unassembled WGS sequence"/>
</dbReference>